<keyword evidence="3" id="KW-1185">Reference proteome</keyword>
<keyword evidence="1" id="KW-0472">Membrane</keyword>
<dbReference type="Proteomes" id="UP000717585">
    <property type="component" value="Unassembled WGS sequence"/>
</dbReference>
<proteinExistence type="predicted"/>
<keyword evidence="1" id="KW-0812">Transmembrane</keyword>
<feature type="transmembrane region" description="Helical" evidence="1">
    <location>
        <begin position="12"/>
        <end position="30"/>
    </location>
</feature>
<gene>
    <name evidence="2" type="ORF">J8273_8816</name>
</gene>
<name>A0A8J6AVV2_9EUKA</name>
<feature type="transmembrane region" description="Helical" evidence="1">
    <location>
        <begin position="118"/>
        <end position="140"/>
    </location>
</feature>
<evidence type="ECO:0000256" key="1">
    <source>
        <dbReference type="SAM" id="Phobius"/>
    </source>
</evidence>
<organism evidence="2 3">
    <name type="scientific">Carpediemonas membranifera</name>
    <dbReference type="NCBI Taxonomy" id="201153"/>
    <lineage>
        <taxon>Eukaryota</taxon>
        <taxon>Metamonada</taxon>
        <taxon>Carpediemonas-like organisms</taxon>
        <taxon>Carpediemonas</taxon>
    </lineage>
</organism>
<comment type="caution">
    <text evidence="2">The sequence shown here is derived from an EMBL/GenBank/DDBJ whole genome shotgun (WGS) entry which is preliminary data.</text>
</comment>
<dbReference type="AlphaFoldDB" id="A0A8J6AVV2"/>
<protein>
    <submittedName>
        <fullName evidence="2">Uncharacterized protein</fullName>
    </submittedName>
</protein>
<evidence type="ECO:0000313" key="2">
    <source>
        <dbReference type="EMBL" id="KAG9389523.1"/>
    </source>
</evidence>
<keyword evidence="1" id="KW-1133">Transmembrane helix</keyword>
<feature type="transmembrane region" description="Helical" evidence="1">
    <location>
        <begin position="39"/>
        <end position="58"/>
    </location>
</feature>
<accession>A0A8J6AVV2</accession>
<evidence type="ECO:0000313" key="3">
    <source>
        <dbReference type="Proteomes" id="UP000717585"/>
    </source>
</evidence>
<reference evidence="2" key="1">
    <citation type="submission" date="2021-05" db="EMBL/GenBank/DDBJ databases">
        <title>A free-living protist that lacks canonical eukaryotic 1 DNA replication and segregation systems.</title>
        <authorList>
            <person name="Salas-Leiva D.E."/>
            <person name="Tromer E.C."/>
            <person name="Curtis B.A."/>
            <person name="Jerlstrom-Hultqvist J."/>
            <person name="Kolisko M."/>
            <person name="Yi Z."/>
            <person name="Salas-Leiva J.S."/>
            <person name="Gallot-Lavallee L."/>
            <person name="Kops G.J.P.L."/>
            <person name="Archibald J.M."/>
            <person name="Simpson A.G.B."/>
            <person name="Roger A.J."/>
        </authorList>
    </citation>
    <scope>NUCLEOTIDE SEQUENCE</scope>
    <source>
        <strain evidence="2">BICM</strain>
    </source>
</reference>
<sequence>MKTLSSPNEDVVILFSAILIALPVVATLHLSNIATDPKATISFAFHAIQYIFTFTYHLKPPNTSKLAPNFLLSHWPAPFLAVLFLSYTIPQTLIIVIPVAISLLILSDRASIPYRRPLFAVLAGIHLIVTMVTPSVNHLYSVATSVLLHSFTMHDNNSTQAVAVDPEEMRARRIYMETLRALYRSPDYSDPREAAYRISRAVNSIFAQMTTTVAVSRSVDEPVHVVEAHGVTRCTESDAWVDSDWSVDSAVLWIRCNGVDPDYLRKSTRFPDMFEVDGLDSMQSHVESQRWSFKSFFKLHPHIYAAPPVWRGLEVHARPLPMPMRHCHVNAALSVSRRTPMGGVAVLTMTSHQHVAWNASHVIVLDRMARSMAVQCDRVTVNRLIADSCAAYLVGMREVDDRIQRVLAPACPSICRLLDFTSKLLSDCTDQQESAVQFKESLHESVQQLNTVVQTIQNVRLVAAVSRMTLTPGLPDAESRTLREVLAKLGLLSAAQGCDLMASFDSFVKADLATHHALRHISKLVSATQPQVEVDRVLDAVKVKQFMLSGPTYSFEPSISHNQTLIRGILPLWRHEPFFLRIRMRFKEPLNSTPNVLLANLCALSPSIDSDYNDSLFTLMSLLVFSAGGGVSRLRGQEVCFIEAIVPLEVEELTVESESDTSTFGYR</sequence>
<feature type="transmembrane region" description="Helical" evidence="1">
    <location>
        <begin position="78"/>
        <end position="106"/>
    </location>
</feature>
<dbReference type="EMBL" id="JAHDYR010000069">
    <property type="protein sequence ID" value="KAG9389523.1"/>
    <property type="molecule type" value="Genomic_DNA"/>
</dbReference>